<keyword evidence="2" id="KW-1185">Reference proteome</keyword>
<organism evidence="1 2">
    <name type="scientific">Scomber scombrus</name>
    <name type="common">Atlantic mackerel</name>
    <name type="synonym">Scomber vernalis</name>
    <dbReference type="NCBI Taxonomy" id="13677"/>
    <lineage>
        <taxon>Eukaryota</taxon>
        <taxon>Metazoa</taxon>
        <taxon>Chordata</taxon>
        <taxon>Craniata</taxon>
        <taxon>Vertebrata</taxon>
        <taxon>Euteleostomi</taxon>
        <taxon>Actinopterygii</taxon>
        <taxon>Neopterygii</taxon>
        <taxon>Teleostei</taxon>
        <taxon>Neoteleostei</taxon>
        <taxon>Acanthomorphata</taxon>
        <taxon>Pelagiaria</taxon>
        <taxon>Scombriformes</taxon>
        <taxon>Scombridae</taxon>
        <taxon>Scomber</taxon>
    </lineage>
</organism>
<gene>
    <name evidence="1" type="ORF">FSCOSCO3_A022395</name>
</gene>
<reference evidence="1 2" key="1">
    <citation type="submission" date="2024-01" db="EMBL/GenBank/DDBJ databases">
        <authorList>
            <person name="Alioto T."/>
            <person name="Alioto T."/>
            <person name="Gomez Garrido J."/>
        </authorList>
    </citation>
    <scope>NUCLEOTIDE SEQUENCE [LARGE SCALE GENOMIC DNA]</scope>
</reference>
<dbReference type="Proteomes" id="UP001314229">
    <property type="component" value="Unassembled WGS sequence"/>
</dbReference>
<dbReference type="AlphaFoldDB" id="A0AAV1MXZ4"/>
<accession>A0AAV1MXZ4</accession>
<evidence type="ECO:0000313" key="2">
    <source>
        <dbReference type="Proteomes" id="UP001314229"/>
    </source>
</evidence>
<name>A0AAV1MXZ4_SCOSC</name>
<sequence length="155" mass="17735">MVEEYEVLQRQNSGKAAGTDLVSSSAFKFCADELTTGFTDIFNRANRSAEDPVSLCLHYILKHLEARVVHFLKDGMALLPLTIKVLEVERVNSLNSKRERMLQFYRAVIENVLIFSISVWYGNSTAQQRKQLDRVVLLIISRKIAPISDIYKTRI</sequence>
<dbReference type="EMBL" id="CAWUFR010000008">
    <property type="protein sequence ID" value="CAK6951945.1"/>
    <property type="molecule type" value="Genomic_DNA"/>
</dbReference>
<comment type="caution">
    <text evidence="1">The sequence shown here is derived from an EMBL/GenBank/DDBJ whole genome shotgun (WGS) entry which is preliminary data.</text>
</comment>
<proteinExistence type="predicted"/>
<protein>
    <submittedName>
        <fullName evidence="1">Uncharacterized protein</fullName>
    </submittedName>
</protein>
<evidence type="ECO:0000313" key="1">
    <source>
        <dbReference type="EMBL" id="CAK6951945.1"/>
    </source>
</evidence>